<protein>
    <submittedName>
        <fullName evidence="1">Uncharacterized protein</fullName>
    </submittedName>
</protein>
<gene>
    <name evidence="1" type="ORF">BF9343_1198</name>
</gene>
<dbReference type="HOGENOM" id="CLU_3371964_0_0_10"/>
<dbReference type="KEGG" id="bfs:BF9343_1198"/>
<dbReference type="EMBL" id="CR626927">
    <property type="protein sequence ID" value="CAH06979.1"/>
    <property type="molecule type" value="Genomic_DNA"/>
</dbReference>
<keyword evidence="2" id="KW-1185">Reference proteome</keyword>
<name>Q5LFW4_BACFN</name>
<dbReference type="PaxDb" id="272559-BF9343_1198"/>
<reference evidence="1 2" key="1">
    <citation type="journal article" date="2005" name="Science">
        <title>Extensive DNA inversions in the B. fragilis genome control variable gene expression.</title>
        <authorList>
            <person name="Cerdeno-Tarraga A.M."/>
            <person name="Patrick S."/>
            <person name="Crosmann L."/>
            <person name="Blakely G."/>
            <person name="Abratt V."/>
            <person name="Lennard N."/>
            <person name="Duerden B."/>
            <person name="Poxton I."/>
            <person name="Harris B."/>
            <person name="Quail M.A."/>
            <person name="Barron A."/>
            <person name="Clarck L."/>
            <person name="Corton C."/>
            <person name="Doggett J."/>
            <person name="Holden M.T.G."/>
            <person name="Larke N."/>
            <person name="Line A."/>
            <person name="Lord A."/>
            <person name="Norbertczak H."/>
            <person name="Ormond D."/>
            <person name="Price C."/>
            <person name="Rabbinowitsch E."/>
            <person name="Woodward J."/>
            <person name="Barrel B.G."/>
            <person name="Parkhill J."/>
        </authorList>
    </citation>
    <scope>NUCLEOTIDE SEQUENCE [LARGE SCALE GENOMIC DNA]</scope>
    <source>
        <strain evidence="2">ATCC 25285 / DSM 2151 / CCUG 4856 / JCM 11019 / LMG 10263 / NCTC 9343 / Onslow / VPI 2553 / EN-2</strain>
    </source>
</reference>
<dbReference type="AlphaFoldDB" id="Q5LFW4"/>
<evidence type="ECO:0000313" key="2">
    <source>
        <dbReference type="Proteomes" id="UP000006731"/>
    </source>
</evidence>
<organism evidence="1 2">
    <name type="scientific">Bacteroides fragilis (strain ATCC 25285 / DSM 2151 / CCUG 4856 / JCM 11019 / LMG 10263 / NCTC 9343 / Onslow / VPI 2553 / EN-2)</name>
    <dbReference type="NCBI Taxonomy" id="272559"/>
    <lineage>
        <taxon>Bacteria</taxon>
        <taxon>Pseudomonadati</taxon>
        <taxon>Bacteroidota</taxon>
        <taxon>Bacteroidia</taxon>
        <taxon>Bacteroidales</taxon>
        <taxon>Bacteroidaceae</taxon>
        <taxon>Bacteroides</taxon>
    </lineage>
</organism>
<dbReference type="Proteomes" id="UP000006731">
    <property type="component" value="Chromosome"/>
</dbReference>
<dbReference type="eggNOG" id="ENOG5030PA1">
    <property type="taxonomic scope" value="Bacteria"/>
</dbReference>
<proteinExistence type="predicted"/>
<evidence type="ECO:0000313" key="1">
    <source>
        <dbReference type="EMBL" id="CAH06979.1"/>
    </source>
</evidence>
<accession>Q5LFW4</accession>
<sequence>MVLPFYGEIYFENDIFWGIFTPIFPKNSLKKIIP</sequence>